<comment type="caution">
    <text evidence="8">The sequence shown here is derived from an EMBL/GenBank/DDBJ whole genome shotgun (WGS) entry which is preliminary data.</text>
</comment>
<protein>
    <recommendedName>
        <fullName evidence="7">Cardiolipin synthase N-terminal domain-containing protein</fullName>
    </recommendedName>
</protein>
<dbReference type="InterPro" id="IPR027379">
    <property type="entry name" value="CLS_N"/>
</dbReference>
<proteinExistence type="predicted"/>
<dbReference type="GO" id="GO:0005886">
    <property type="term" value="C:plasma membrane"/>
    <property type="evidence" value="ECO:0007669"/>
    <property type="project" value="UniProtKB-SubCell"/>
</dbReference>
<name>A0A1C1YQ03_9HYPH</name>
<dbReference type="Proteomes" id="UP000094795">
    <property type="component" value="Unassembled WGS sequence"/>
</dbReference>
<evidence type="ECO:0000259" key="7">
    <source>
        <dbReference type="Pfam" id="PF13396"/>
    </source>
</evidence>
<organism evidence="8 9">
    <name type="scientific">Hoeflea olei</name>
    <dbReference type="NCBI Taxonomy" id="1480615"/>
    <lineage>
        <taxon>Bacteria</taxon>
        <taxon>Pseudomonadati</taxon>
        <taxon>Pseudomonadota</taxon>
        <taxon>Alphaproteobacteria</taxon>
        <taxon>Hyphomicrobiales</taxon>
        <taxon>Rhizobiaceae</taxon>
        <taxon>Hoeflea</taxon>
    </lineage>
</organism>
<dbReference type="EMBL" id="LQZT01000050">
    <property type="protein sequence ID" value="OCW55641.1"/>
    <property type="molecule type" value="Genomic_DNA"/>
</dbReference>
<keyword evidence="9" id="KW-1185">Reference proteome</keyword>
<accession>A0A1C1YQ03</accession>
<dbReference type="Pfam" id="PF13396">
    <property type="entry name" value="PLDc_N"/>
    <property type="match status" value="1"/>
</dbReference>
<evidence type="ECO:0000256" key="1">
    <source>
        <dbReference type="ARBA" id="ARBA00004651"/>
    </source>
</evidence>
<evidence type="ECO:0000256" key="3">
    <source>
        <dbReference type="ARBA" id="ARBA00022692"/>
    </source>
</evidence>
<dbReference type="RefSeq" id="WP_066184605.1">
    <property type="nucleotide sequence ID" value="NZ_LQZT01000050.1"/>
</dbReference>
<keyword evidence="3 6" id="KW-0812">Transmembrane</keyword>
<sequence length="61" mass="6555">MGFEYSGILGIIILILDIWAILQIIKGGGSTGSKLLWILVILLLPVVGLLLWLLLGRKGGL</sequence>
<comment type="subcellular location">
    <subcellularLocation>
        <location evidence="1">Cell membrane</location>
        <topology evidence="1">Multi-pass membrane protein</topology>
    </subcellularLocation>
</comment>
<reference evidence="8 9" key="1">
    <citation type="submission" date="2015-12" db="EMBL/GenBank/DDBJ databases">
        <authorList>
            <person name="Shamseldin A."/>
            <person name="Moawad H."/>
            <person name="Abd El-Rahim W.M."/>
            <person name="Sadowsky M.J."/>
        </authorList>
    </citation>
    <scope>NUCLEOTIDE SEQUENCE [LARGE SCALE GENOMIC DNA]</scope>
    <source>
        <strain evidence="8 9">JC234</strain>
    </source>
</reference>
<evidence type="ECO:0000313" key="9">
    <source>
        <dbReference type="Proteomes" id="UP000094795"/>
    </source>
</evidence>
<gene>
    <name evidence="8" type="ORF">AWJ14_06550</name>
</gene>
<feature type="domain" description="Cardiolipin synthase N-terminal" evidence="7">
    <location>
        <begin position="15"/>
        <end position="57"/>
    </location>
</feature>
<evidence type="ECO:0000256" key="2">
    <source>
        <dbReference type="ARBA" id="ARBA00022475"/>
    </source>
</evidence>
<keyword evidence="4 6" id="KW-1133">Transmembrane helix</keyword>
<keyword evidence="2" id="KW-1003">Cell membrane</keyword>
<dbReference type="STRING" id="1480615.AWJ14_06550"/>
<evidence type="ECO:0000313" key="8">
    <source>
        <dbReference type="EMBL" id="OCW55641.1"/>
    </source>
</evidence>
<evidence type="ECO:0000256" key="5">
    <source>
        <dbReference type="ARBA" id="ARBA00023136"/>
    </source>
</evidence>
<feature type="transmembrane region" description="Helical" evidence="6">
    <location>
        <begin position="36"/>
        <end position="55"/>
    </location>
</feature>
<dbReference type="AlphaFoldDB" id="A0A1C1YQ03"/>
<keyword evidence="5 6" id="KW-0472">Membrane</keyword>
<feature type="transmembrane region" description="Helical" evidence="6">
    <location>
        <begin position="6"/>
        <end position="24"/>
    </location>
</feature>
<evidence type="ECO:0000256" key="6">
    <source>
        <dbReference type="SAM" id="Phobius"/>
    </source>
</evidence>
<evidence type="ECO:0000256" key="4">
    <source>
        <dbReference type="ARBA" id="ARBA00022989"/>
    </source>
</evidence>